<gene>
    <name evidence="7" type="ORF">H1S06_08265</name>
</gene>
<dbReference type="AlphaFoldDB" id="A0A7W1WY21"/>
<organism evidence="7 8">
    <name type="scientific">Marinobacterium marinum</name>
    <dbReference type="NCBI Taxonomy" id="2756129"/>
    <lineage>
        <taxon>Bacteria</taxon>
        <taxon>Pseudomonadati</taxon>
        <taxon>Pseudomonadota</taxon>
        <taxon>Gammaproteobacteria</taxon>
        <taxon>Oceanospirillales</taxon>
        <taxon>Oceanospirillaceae</taxon>
        <taxon>Marinobacterium</taxon>
    </lineage>
</organism>
<evidence type="ECO:0000256" key="4">
    <source>
        <dbReference type="ARBA" id="ARBA00023136"/>
    </source>
</evidence>
<feature type="transmembrane region" description="Helical" evidence="5">
    <location>
        <begin position="12"/>
        <end position="45"/>
    </location>
</feature>
<evidence type="ECO:0000259" key="6">
    <source>
        <dbReference type="Pfam" id="PF01957"/>
    </source>
</evidence>
<dbReference type="SUPFAM" id="SSF141322">
    <property type="entry name" value="NfeD domain-like"/>
    <property type="match status" value="1"/>
</dbReference>
<dbReference type="InterPro" id="IPR002810">
    <property type="entry name" value="NfeD-like_C"/>
</dbReference>
<dbReference type="Proteomes" id="UP000538931">
    <property type="component" value="Unassembled WGS sequence"/>
</dbReference>
<keyword evidence="4 5" id="KW-0472">Membrane</keyword>
<reference evidence="7 8" key="1">
    <citation type="submission" date="2020-07" db="EMBL/GenBank/DDBJ databases">
        <title>Bacterium isolated from marien macroalgae.</title>
        <authorList>
            <person name="Zhu K."/>
            <person name="Lu D."/>
            <person name="Du Z."/>
        </authorList>
    </citation>
    <scope>NUCLEOTIDE SEQUENCE [LARGE SCALE GENOMIC DNA]</scope>
    <source>
        <strain evidence="7 8">3-1745</strain>
    </source>
</reference>
<keyword evidence="8" id="KW-1185">Reference proteome</keyword>
<evidence type="ECO:0000313" key="7">
    <source>
        <dbReference type="EMBL" id="MBA4502353.1"/>
    </source>
</evidence>
<feature type="domain" description="NfeD-like C-terminal" evidence="6">
    <location>
        <begin position="88"/>
        <end position="149"/>
    </location>
</feature>
<comment type="subcellular location">
    <subcellularLocation>
        <location evidence="1">Membrane</location>
        <topology evidence="1">Multi-pass membrane protein</topology>
    </subcellularLocation>
</comment>
<dbReference type="Pfam" id="PF01957">
    <property type="entry name" value="NfeD"/>
    <property type="match status" value="1"/>
</dbReference>
<protein>
    <submittedName>
        <fullName evidence="7">NfeD family protein</fullName>
    </submittedName>
</protein>
<keyword evidence="3 5" id="KW-1133">Transmembrane helix</keyword>
<dbReference type="GO" id="GO:0005886">
    <property type="term" value="C:plasma membrane"/>
    <property type="evidence" value="ECO:0007669"/>
    <property type="project" value="TreeGrafter"/>
</dbReference>
<keyword evidence="2 5" id="KW-0812">Transmembrane</keyword>
<dbReference type="InterPro" id="IPR052165">
    <property type="entry name" value="Membrane_assoc_protease"/>
</dbReference>
<name>A0A7W1WY21_9GAMM</name>
<dbReference type="EMBL" id="JACEMT010000046">
    <property type="protein sequence ID" value="MBA4502353.1"/>
    <property type="molecule type" value="Genomic_DNA"/>
</dbReference>
<evidence type="ECO:0000313" key="8">
    <source>
        <dbReference type="Proteomes" id="UP000538931"/>
    </source>
</evidence>
<evidence type="ECO:0000256" key="2">
    <source>
        <dbReference type="ARBA" id="ARBA00022692"/>
    </source>
</evidence>
<evidence type="ECO:0000256" key="3">
    <source>
        <dbReference type="ARBA" id="ARBA00022989"/>
    </source>
</evidence>
<dbReference type="InterPro" id="IPR012340">
    <property type="entry name" value="NA-bd_OB-fold"/>
</dbReference>
<evidence type="ECO:0000256" key="5">
    <source>
        <dbReference type="SAM" id="Phobius"/>
    </source>
</evidence>
<dbReference type="RefSeq" id="WP_181739075.1">
    <property type="nucleotide sequence ID" value="NZ_JACEMT010000046.1"/>
</dbReference>
<dbReference type="PANTHER" id="PTHR33507">
    <property type="entry name" value="INNER MEMBRANE PROTEIN YBBJ"/>
    <property type="match status" value="1"/>
</dbReference>
<sequence>MAFQIEYWHWVVFGMLLILAELVLPSFTVFWFGLGAFLLAVLMWLQPDLSLSLQLVAWAVSSSLFALGWFKLVRPLMVDRTKAGIAREAVLGETGQVIQVPQPPRRGQMRFATPVLGDDEWEFICDEPVELGDRLMIVEISGNTLIVKKRG</sequence>
<dbReference type="PANTHER" id="PTHR33507:SF3">
    <property type="entry name" value="INNER MEMBRANE PROTEIN YBBJ"/>
    <property type="match status" value="1"/>
</dbReference>
<proteinExistence type="predicted"/>
<feature type="transmembrane region" description="Helical" evidence="5">
    <location>
        <begin position="51"/>
        <end position="70"/>
    </location>
</feature>
<evidence type="ECO:0000256" key="1">
    <source>
        <dbReference type="ARBA" id="ARBA00004141"/>
    </source>
</evidence>
<comment type="caution">
    <text evidence="7">The sequence shown here is derived from an EMBL/GenBank/DDBJ whole genome shotgun (WGS) entry which is preliminary data.</text>
</comment>
<dbReference type="Gene3D" id="2.40.50.140">
    <property type="entry name" value="Nucleic acid-binding proteins"/>
    <property type="match status" value="1"/>
</dbReference>
<accession>A0A7W1WY21</accession>